<organism evidence="8 9">
    <name type="scientific">Arachis hypogaea</name>
    <name type="common">Peanut</name>
    <dbReference type="NCBI Taxonomy" id="3818"/>
    <lineage>
        <taxon>Eukaryota</taxon>
        <taxon>Viridiplantae</taxon>
        <taxon>Streptophyta</taxon>
        <taxon>Embryophyta</taxon>
        <taxon>Tracheophyta</taxon>
        <taxon>Spermatophyta</taxon>
        <taxon>Magnoliopsida</taxon>
        <taxon>eudicotyledons</taxon>
        <taxon>Gunneridae</taxon>
        <taxon>Pentapetalae</taxon>
        <taxon>rosids</taxon>
        <taxon>fabids</taxon>
        <taxon>Fabales</taxon>
        <taxon>Fabaceae</taxon>
        <taxon>Papilionoideae</taxon>
        <taxon>50 kb inversion clade</taxon>
        <taxon>dalbergioids sensu lato</taxon>
        <taxon>Dalbergieae</taxon>
        <taxon>Pterocarpus clade</taxon>
        <taxon>Arachis</taxon>
    </lineage>
</organism>
<protein>
    <recommendedName>
        <fullName evidence="7">AP2/ERF domain-containing protein</fullName>
    </recommendedName>
</protein>
<comment type="caution">
    <text evidence="8">The sequence shown here is derived from an EMBL/GenBank/DDBJ whole genome shotgun (WGS) entry which is preliminary data.</text>
</comment>
<keyword evidence="5" id="KW-0804">Transcription</keyword>
<evidence type="ECO:0000256" key="1">
    <source>
        <dbReference type="ARBA" id="ARBA00004123"/>
    </source>
</evidence>
<dbReference type="GO" id="GO:0005634">
    <property type="term" value="C:nucleus"/>
    <property type="evidence" value="ECO:0007669"/>
    <property type="project" value="UniProtKB-SubCell"/>
</dbReference>
<dbReference type="CDD" id="cd00018">
    <property type="entry name" value="AP2"/>
    <property type="match status" value="1"/>
</dbReference>
<keyword evidence="9" id="KW-1185">Reference proteome</keyword>
<comment type="subcellular location">
    <subcellularLocation>
        <location evidence="1">Nucleus</location>
    </subcellularLocation>
</comment>
<dbReference type="InterPro" id="IPR036955">
    <property type="entry name" value="AP2/ERF_dom_sf"/>
</dbReference>
<sequence length="158" mass="17402">MGRGRGVAALKPTAAFAAAEVNGSGPMPVLKEVRYRGAKKRPWGRFTAEIRDPLKKVRVWLGTFDSAEDAAHAYDATARTLRGLKANTNFPRRSGSSPQCRIAASPAPLAAIGDLTLCRPGWQLSLRPKPFPPYVIFCKLLILHKLHNLDWLNCKRSL</sequence>
<dbReference type="FunFam" id="3.30.730.10:FF:000001">
    <property type="entry name" value="Ethylene-responsive transcription factor 2"/>
    <property type="match status" value="1"/>
</dbReference>
<keyword evidence="4" id="KW-0238">DNA-binding</keyword>
<evidence type="ECO:0000256" key="3">
    <source>
        <dbReference type="ARBA" id="ARBA00023015"/>
    </source>
</evidence>
<evidence type="ECO:0000259" key="7">
    <source>
        <dbReference type="PROSITE" id="PS51032"/>
    </source>
</evidence>
<evidence type="ECO:0000256" key="2">
    <source>
        <dbReference type="ARBA" id="ARBA00022745"/>
    </source>
</evidence>
<dbReference type="Gene3D" id="3.30.730.10">
    <property type="entry name" value="AP2/ERF domain"/>
    <property type="match status" value="1"/>
</dbReference>
<dbReference type="SUPFAM" id="SSF54171">
    <property type="entry name" value="DNA-binding domain"/>
    <property type="match status" value="1"/>
</dbReference>
<dbReference type="EMBL" id="SDMP01000010">
    <property type="protein sequence ID" value="RYR36340.1"/>
    <property type="molecule type" value="Genomic_DNA"/>
</dbReference>
<dbReference type="PANTHER" id="PTHR31677">
    <property type="entry name" value="AP2 DOMAIN CLASS TRANSCRIPTION FACTOR"/>
    <property type="match status" value="1"/>
</dbReference>
<dbReference type="STRING" id="3818.A0A445BCD6"/>
<keyword evidence="2" id="KW-0936">Ethylene signaling pathway</keyword>
<dbReference type="PANTHER" id="PTHR31677:SF248">
    <property type="entry name" value="OS04G0669200 PROTEIN"/>
    <property type="match status" value="1"/>
</dbReference>
<evidence type="ECO:0000256" key="5">
    <source>
        <dbReference type="ARBA" id="ARBA00023163"/>
    </source>
</evidence>
<gene>
    <name evidence="8" type="ORF">Ahy_A10g051321</name>
</gene>
<dbReference type="GO" id="GO:0003700">
    <property type="term" value="F:DNA-binding transcription factor activity"/>
    <property type="evidence" value="ECO:0007669"/>
    <property type="project" value="InterPro"/>
</dbReference>
<keyword evidence="6" id="KW-0539">Nucleus</keyword>
<evidence type="ECO:0000313" key="9">
    <source>
        <dbReference type="Proteomes" id="UP000289738"/>
    </source>
</evidence>
<evidence type="ECO:0000256" key="4">
    <source>
        <dbReference type="ARBA" id="ARBA00023125"/>
    </source>
</evidence>
<name>A0A445BCD6_ARAHY</name>
<dbReference type="PRINTS" id="PR00367">
    <property type="entry name" value="ETHRSPELEMNT"/>
</dbReference>
<accession>A0A445BCD6</accession>
<dbReference type="Proteomes" id="UP000289738">
    <property type="component" value="Chromosome A10"/>
</dbReference>
<dbReference type="AlphaFoldDB" id="A0A445BCD6"/>
<dbReference type="OrthoDB" id="1931494at2759"/>
<dbReference type="InterPro" id="IPR001471">
    <property type="entry name" value="AP2/ERF_dom"/>
</dbReference>
<evidence type="ECO:0000256" key="6">
    <source>
        <dbReference type="ARBA" id="ARBA00023242"/>
    </source>
</evidence>
<dbReference type="Pfam" id="PF00847">
    <property type="entry name" value="AP2"/>
    <property type="match status" value="1"/>
</dbReference>
<dbReference type="PROSITE" id="PS51032">
    <property type="entry name" value="AP2_ERF"/>
    <property type="match status" value="1"/>
</dbReference>
<evidence type="ECO:0000313" key="8">
    <source>
        <dbReference type="EMBL" id="RYR36340.1"/>
    </source>
</evidence>
<feature type="domain" description="AP2/ERF" evidence="7">
    <location>
        <begin position="34"/>
        <end position="91"/>
    </location>
</feature>
<dbReference type="InterPro" id="IPR016177">
    <property type="entry name" value="DNA-bd_dom_sf"/>
</dbReference>
<dbReference type="SMART" id="SM00380">
    <property type="entry name" value="AP2"/>
    <property type="match status" value="1"/>
</dbReference>
<reference evidence="8 9" key="1">
    <citation type="submission" date="2019-01" db="EMBL/GenBank/DDBJ databases">
        <title>Sequencing of cultivated peanut Arachis hypogaea provides insights into genome evolution and oil improvement.</title>
        <authorList>
            <person name="Chen X."/>
        </authorList>
    </citation>
    <scope>NUCLEOTIDE SEQUENCE [LARGE SCALE GENOMIC DNA]</scope>
    <source>
        <strain evidence="9">cv. Fuhuasheng</strain>
        <tissue evidence="8">Leaves</tissue>
    </source>
</reference>
<keyword evidence="3" id="KW-0805">Transcription regulation</keyword>
<dbReference type="GO" id="GO:0009873">
    <property type="term" value="P:ethylene-activated signaling pathway"/>
    <property type="evidence" value="ECO:0007669"/>
    <property type="project" value="UniProtKB-KW"/>
</dbReference>
<dbReference type="GO" id="GO:0003677">
    <property type="term" value="F:DNA binding"/>
    <property type="evidence" value="ECO:0007669"/>
    <property type="project" value="UniProtKB-KW"/>
</dbReference>
<proteinExistence type="predicted"/>